<organism evidence="1 2">
    <name type="scientific">Limisphaera ngatamarikiensis</name>
    <dbReference type="NCBI Taxonomy" id="1324935"/>
    <lineage>
        <taxon>Bacteria</taxon>
        <taxon>Pseudomonadati</taxon>
        <taxon>Verrucomicrobiota</taxon>
        <taxon>Verrucomicrobiia</taxon>
        <taxon>Limisphaerales</taxon>
        <taxon>Limisphaeraceae</taxon>
        <taxon>Limisphaera</taxon>
    </lineage>
</organism>
<name>A0A6M1RYH7_9BACT</name>
<reference evidence="1 2" key="1">
    <citation type="submission" date="2020-02" db="EMBL/GenBank/DDBJ databases">
        <title>Draft genome sequence of Limisphaera ngatamarikiensis NGM72.4T, a thermophilic Verrucomicrobia grouped in subdivision 3.</title>
        <authorList>
            <person name="Carere C.R."/>
            <person name="Steen J."/>
            <person name="Hugenholtz P."/>
            <person name="Stott M.B."/>
        </authorList>
    </citation>
    <scope>NUCLEOTIDE SEQUENCE [LARGE SCALE GENOMIC DNA]</scope>
    <source>
        <strain evidence="1 2">NGM72.4</strain>
    </source>
</reference>
<comment type="caution">
    <text evidence="1">The sequence shown here is derived from an EMBL/GenBank/DDBJ whole genome shotgun (WGS) entry which is preliminary data.</text>
</comment>
<evidence type="ECO:0000313" key="1">
    <source>
        <dbReference type="EMBL" id="NGO40404.1"/>
    </source>
</evidence>
<proteinExistence type="predicted"/>
<gene>
    <name evidence="1" type="ORF">G4L39_13525</name>
</gene>
<protein>
    <submittedName>
        <fullName evidence="1">Uncharacterized protein</fullName>
    </submittedName>
</protein>
<accession>A0A6M1RYH7</accession>
<evidence type="ECO:0000313" key="2">
    <source>
        <dbReference type="Proteomes" id="UP000477311"/>
    </source>
</evidence>
<sequence length="134" mass="15738">MASKQLDQLIQEMENYCECWKQFHHFVDLAREKKFGPEEEAQFLEVKTIIVQELELILASVEVTSPTKDEVHNVLNLAPSLRYLSELNDAALRNIENQWHKIYIGLHAILGQLKVRQRQEEGRSFLSFRKNKES</sequence>
<keyword evidence="2" id="KW-1185">Reference proteome</keyword>
<dbReference type="RefSeq" id="WP_165108971.1">
    <property type="nucleotide sequence ID" value="NZ_JAAKYA010000089.1"/>
</dbReference>
<dbReference type="EMBL" id="JAAKYA010000089">
    <property type="protein sequence ID" value="NGO40404.1"/>
    <property type="molecule type" value="Genomic_DNA"/>
</dbReference>
<dbReference type="AlphaFoldDB" id="A0A6M1RYH7"/>
<dbReference type="Proteomes" id="UP000477311">
    <property type="component" value="Unassembled WGS sequence"/>
</dbReference>